<dbReference type="NCBIfam" id="TIGR02429">
    <property type="entry name" value="pcaI_scoA_fam"/>
    <property type="match status" value="1"/>
</dbReference>
<dbReference type="EMBL" id="JACOGK010000004">
    <property type="protein sequence ID" value="MBC3536040.1"/>
    <property type="molecule type" value="Genomic_DNA"/>
</dbReference>
<keyword evidence="1 2" id="KW-0808">Transferase</keyword>
<keyword evidence="3" id="KW-1185">Reference proteome</keyword>
<reference evidence="2 3" key="1">
    <citation type="submission" date="2020-08" db="EMBL/GenBank/DDBJ databases">
        <authorList>
            <person name="Liu C."/>
            <person name="Sun Q."/>
        </authorList>
    </citation>
    <scope>NUCLEOTIDE SEQUENCE [LARGE SCALE GENOMIC DNA]</scope>
    <source>
        <strain evidence="2 3">NSJ-59</strain>
    </source>
</reference>
<protein>
    <submittedName>
        <fullName evidence="2">CoA transferase subunit A</fullName>
    </submittedName>
</protein>
<dbReference type="SUPFAM" id="SSF100950">
    <property type="entry name" value="NagB/RpiA/CoA transferase-like"/>
    <property type="match status" value="1"/>
</dbReference>
<evidence type="ECO:0000313" key="3">
    <source>
        <dbReference type="Proteomes" id="UP000606870"/>
    </source>
</evidence>
<dbReference type="PANTHER" id="PTHR13707:SF60">
    <property type="entry name" value="ACETATE COA-TRANSFERASE SUBUNIT ALPHA"/>
    <property type="match status" value="1"/>
</dbReference>
<accession>A0ABR6VH82</accession>
<gene>
    <name evidence="2" type="ORF">H8J70_02045</name>
</gene>
<dbReference type="InterPro" id="IPR004165">
    <property type="entry name" value="CoA_trans_fam_I"/>
</dbReference>
<dbReference type="PANTHER" id="PTHR13707">
    <property type="entry name" value="KETOACID-COENZYME A TRANSFERASE"/>
    <property type="match status" value="1"/>
</dbReference>
<dbReference type="Gene3D" id="3.40.1080.10">
    <property type="entry name" value="Glutaconate Coenzyme A-transferase"/>
    <property type="match status" value="1"/>
</dbReference>
<dbReference type="GO" id="GO:0016740">
    <property type="term" value="F:transferase activity"/>
    <property type="evidence" value="ECO:0007669"/>
    <property type="project" value="UniProtKB-KW"/>
</dbReference>
<dbReference type="Proteomes" id="UP000606870">
    <property type="component" value="Unassembled WGS sequence"/>
</dbReference>
<name>A0ABR6VH82_9FIRM</name>
<dbReference type="InterPro" id="IPR012792">
    <property type="entry name" value="3-oxoacid_CoA-transf_A"/>
</dbReference>
<sequence>MKNKVYSLDEVLDQFHDGQRIMFSDLHGEISAEEIITGLIEKNVQNLTAIAIASGQPDMGVGRLVTSKQITKFLTSHIGLNPVSIERYLKGEMEVEFIPQGTFAERIRAAGYGLGGILTPTGVGTEVAEGKQVLNLDGKEYLLEMPIHADIALLKATKADKAGNLQFRLTSLCCQDYMAMAADKVIVEVEELVEVGELGPDEIDVPAPVVDMLYVRQGEKRPMYKSWQRKLDKIKAAEAAKAEGGKA</sequence>
<evidence type="ECO:0000313" key="2">
    <source>
        <dbReference type="EMBL" id="MBC3536040.1"/>
    </source>
</evidence>
<proteinExistence type="predicted"/>
<dbReference type="SMART" id="SM00882">
    <property type="entry name" value="CoA_trans"/>
    <property type="match status" value="1"/>
</dbReference>
<dbReference type="Pfam" id="PF01144">
    <property type="entry name" value="CoA_trans"/>
    <property type="match status" value="1"/>
</dbReference>
<evidence type="ECO:0000256" key="1">
    <source>
        <dbReference type="ARBA" id="ARBA00022679"/>
    </source>
</evidence>
<dbReference type="InterPro" id="IPR037171">
    <property type="entry name" value="NagB/RpiA_transferase-like"/>
</dbReference>
<organism evidence="2 3">
    <name type="scientific">Megasphaera hominis</name>
    <dbReference type="NCBI Taxonomy" id="159836"/>
    <lineage>
        <taxon>Bacteria</taxon>
        <taxon>Bacillati</taxon>
        <taxon>Bacillota</taxon>
        <taxon>Negativicutes</taxon>
        <taxon>Veillonellales</taxon>
        <taxon>Veillonellaceae</taxon>
        <taxon>Megasphaera</taxon>
    </lineage>
</organism>
<comment type="caution">
    <text evidence="2">The sequence shown here is derived from an EMBL/GenBank/DDBJ whole genome shotgun (WGS) entry which is preliminary data.</text>
</comment>
<dbReference type="RefSeq" id="WP_186502104.1">
    <property type="nucleotide sequence ID" value="NZ_JACOGK010000004.1"/>
</dbReference>